<dbReference type="PANTHER" id="PTHR46072">
    <property type="entry name" value="AMIDASE-RELATED-RELATED"/>
    <property type="match status" value="1"/>
</dbReference>
<organism evidence="2 3">
    <name type="scientific">Rotaria sordida</name>
    <dbReference type="NCBI Taxonomy" id="392033"/>
    <lineage>
        <taxon>Eukaryota</taxon>
        <taxon>Metazoa</taxon>
        <taxon>Spiralia</taxon>
        <taxon>Gnathifera</taxon>
        <taxon>Rotifera</taxon>
        <taxon>Eurotatoria</taxon>
        <taxon>Bdelloidea</taxon>
        <taxon>Philodinida</taxon>
        <taxon>Philodinidae</taxon>
        <taxon>Rotaria</taxon>
    </lineage>
</organism>
<sequence length="78" mass="8913">LDTEPWLRDPSLVPIPWRSISLNSKNLTIAVMWDDGVVHPHPPVIRALRETVEHLKKSGIQSAQENHKHVQIISTSYE</sequence>
<gene>
    <name evidence="2" type="ORF">SEV965_LOCUS14749</name>
</gene>
<accession>A0A814MGR4</accession>
<comment type="caution">
    <text evidence="2">The sequence shown here is derived from an EMBL/GenBank/DDBJ whole genome shotgun (WGS) entry which is preliminary data.</text>
</comment>
<evidence type="ECO:0000256" key="1">
    <source>
        <dbReference type="SAM" id="MobiDB-lite"/>
    </source>
</evidence>
<dbReference type="Proteomes" id="UP000663889">
    <property type="component" value="Unassembled WGS sequence"/>
</dbReference>
<evidence type="ECO:0000313" key="3">
    <source>
        <dbReference type="Proteomes" id="UP000663889"/>
    </source>
</evidence>
<reference evidence="2" key="1">
    <citation type="submission" date="2021-02" db="EMBL/GenBank/DDBJ databases">
        <authorList>
            <person name="Nowell W R."/>
        </authorList>
    </citation>
    <scope>NUCLEOTIDE SEQUENCE</scope>
</reference>
<dbReference type="InterPro" id="IPR036928">
    <property type="entry name" value="AS_sf"/>
</dbReference>
<proteinExistence type="predicted"/>
<dbReference type="AlphaFoldDB" id="A0A814MGR4"/>
<evidence type="ECO:0000313" key="2">
    <source>
        <dbReference type="EMBL" id="CAF1078987.1"/>
    </source>
</evidence>
<evidence type="ECO:0008006" key="4">
    <source>
        <dbReference type="Google" id="ProtNLM"/>
    </source>
</evidence>
<feature type="non-terminal residue" evidence="2">
    <location>
        <position position="1"/>
    </location>
</feature>
<protein>
    <recommendedName>
        <fullName evidence="4">Amidase</fullName>
    </recommendedName>
</protein>
<dbReference type="SUPFAM" id="SSF75304">
    <property type="entry name" value="Amidase signature (AS) enzymes"/>
    <property type="match status" value="1"/>
</dbReference>
<feature type="region of interest" description="Disordered" evidence="1">
    <location>
        <begin position="59"/>
        <end position="78"/>
    </location>
</feature>
<dbReference type="EMBL" id="CAJNOU010000748">
    <property type="protein sequence ID" value="CAF1078987.1"/>
    <property type="molecule type" value="Genomic_DNA"/>
</dbReference>
<dbReference type="Gene3D" id="3.90.1300.10">
    <property type="entry name" value="Amidase signature (AS) domain"/>
    <property type="match status" value="1"/>
</dbReference>
<name>A0A814MGR4_9BILA</name>